<evidence type="ECO:0000313" key="3">
    <source>
        <dbReference type="EMBL" id="MFC6712366.1"/>
    </source>
</evidence>
<feature type="transmembrane region" description="Helical" evidence="1">
    <location>
        <begin position="484"/>
        <end position="502"/>
    </location>
</feature>
<evidence type="ECO:0000313" key="4">
    <source>
        <dbReference type="EMBL" id="MFC6715888.1"/>
    </source>
</evidence>
<feature type="transmembrane region" description="Helical" evidence="1">
    <location>
        <begin position="563"/>
        <end position="587"/>
    </location>
</feature>
<feature type="transmembrane region" description="Helical" evidence="1">
    <location>
        <begin position="386"/>
        <end position="403"/>
    </location>
</feature>
<dbReference type="Proteomes" id="UP001596356">
    <property type="component" value="Unassembled WGS sequence"/>
</dbReference>
<feature type="transmembrane region" description="Helical" evidence="1">
    <location>
        <begin position="423"/>
        <end position="445"/>
    </location>
</feature>
<feature type="transmembrane region" description="Helical" evidence="1">
    <location>
        <begin position="355"/>
        <end position="374"/>
    </location>
</feature>
<feature type="transmembrane region" description="Helical" evidence="1">
    <location>
        <begin position="509"/>
        <end position="529"/>
    </location>
</feature>
<reference evidence="4" key="3">
    <citation type="submission" date="2024-09" db="EMBL/GenBank/DDBJ databases">
        <authorList>
            <person name="Sun Q."/>
            <person name="Mori K."/>
        </authorList>
    </citation>
    <scope>NUCLEOTIDE SEQUENCE</scope>
    <source>
        <strain evidence="4">NBRC 106593</strain>
    </source>
</reference>
<proteinExistence type="predicted"/>
<evidence type="ECO:0000313" key="5">
    <source>
        <dbReference type="EMBL" id="MFC6715927.1"/>
    </source>
</evidence>
<comment type="caution">
    <text evidence="4">The sequence shown here is derived from an EMBL/GenBank/DDBJ whole genome shotgun (WGS) entry which is preliminary data.</text>
</comment>
<reference evidence="4" key="1">
    <citation type="journal article" date="2014" name="Int. J. Syst. Evol. Microbiol.">
        <title>Complete genome of a new Firmicutes species belonging to the dominant human colonic microbiota ('Ruminococcus bicirculans') reveals two chromosomes and a selective capacity to utilize plant glucans.</title>
        <authorList>
            <consortium name="NISC Comparative Sequencing Program"/>
            <person name="Wegmann U."/>
            <person name="Louis P."/>
            <person name="Goesmann A."/>
            <person name="Henrissat B."/>
            <person name="Duncan S.H."/>
            <person name="Flint H.J."/>
        </authorList>
    </citation>
    <scope>NUCLEOTIDE SEQUENCE</scope>
    <source>
        <strain evidence="4">NBRC 106593</strain>
    </source>
</reference>
<accession>A0ABW2AXY5</accession>
<gene>
    <name evidence="2" type="ORF">ACFQBT_00035</name>
    <name evidence="3" type="ORF">ACFQBT_00245</name>
    <name evidence="4" type="ORF">ACFQBT_19455</name>
    <name evidence="5" type="ORF">ACFQBT_19660</name>
</gene>
<reference evidence="6" key="2">
    <citation type="journal article" date="2019" name="Int. J. Syst. Evol. Microbiol.">
        <title>The Global Catalogue of Microorganisms (GCM) 10K type strain sequencing project: providing services to taxonomists for standard genome sequencing and annotation.</title>
        <authorList>
            <consortium name="The Broad Institute Genomics Platform"/>
            <consortium name="The Broad Institute Genome Sequencing Center for Infectious Disease"/>
            <person name="Wu L."/>
            <person name="Ma J."/>
        </authorList>
    </citation>
    <scope>NUCLEOTIDE SEQUENCE [LARGE SCALE GENOMIC DNA]</scope>
    <source>
        <strain evidence="6">NBRC 106593</strain>
    </source>
</reference>
<evidence type="ECO:0000256" key="1">
    <source>
        <dbReference type="SAM" id="Phobius"/>
    </source>
</evidence>
<feature type="transmembrane region" description="Helical" evidence="1">
    <location>
        <begin position="650"/>
        <end position="668"/>
    </location>
</feature>
<name>A0ABW2AXY5_9MICO</name>
<dbReference type="EMBL" id="JBHSWJ010000001">
    <property type="protein sequence ID" value="MFC6712326.1"/>
    <property type="molecule type" value="Genomic_DNA"/>
</dbReference>
<feature type="transmembrane region" description="Helical" evidence="1">
    <location>
        <begin position="299"/>
        <end position="318"/>
    </location>
</feature>
<dbReference type="EMBL" id="JBHSWJ010000002">
    <property type="protein sequence ID" value="MFC6712366.1"/>
    <property type="molecule type" value="Genomic_DNA"/>
</dbReference>
<dbReference type="RefSeq" id="WP_377819814.1">
    <property type="nucleotide sequence ID" value="NZ_JBHSWJ010000001.1"/>
</dbReference>
<keyword evidence="1" id="KW-0472">Membrane</keyword>
<organism evidence="4 6">
    <name type="scientific">Branchiibius cervicis</name>
    <dbReference type="NCBI Taxonomy" id="908252"/>
    <lineage>
        <taxon>Bacteria</taxon>
        <taxon>Bacillati</taxon>
        <taxon>Actinomycetota</taxon>
        <taxon>Actinomycetes</taxon>
        <taxon>Micrococcales</taxon>
        <taxon>Dermacoccaceae</taxon>
        <taxon>Branchiibius</taxon>
    </lineage>
</organism>
<keyword evidence="1" id="KW-0812">Transmembrane</keyword>
<keyword evidence="6" id="KW-1185">Reference proteome</keyword>
<dbReference type="EMBL" id="JBHSWJ010000003">
    <property type="protein sequence ID" value="MFC6715927.1"/>
    <property type="molecule type" value="Genomic_DNA"/>
</dbReference>
<sequence length="675" mass="69102">MVRRWVIAVVSIAALFAVAYGMTGLVTAQPDPKPVATSGSVVLVAVPGLAWTDVSATRTPDLWQVLDYGATANQVVHTVGSTACTPSAWLTLGAGHGVDAAGCAAPAPVVSGGTATWPSWAQWRSADSGIGLLGATATRHGRCIEAVGPDAALAAADSTGRVSHYAASLATASFTTCAVTLVTASATELNTIVGKLPATATLIVTGLSDGSSDDAGLRLAYALGTGVPAGVLRSASTKQPALIQTADLTATMLQTLGASSPPAGVHGSPLQVVPTPQNAVTATANNAALARAVSVNHAVLVWFWLAWAVLFVGLLAMVVRSRPRWTRPALAFLAAVPIGTFLAGLLPWSRWPAPALWLVVLSLLWAGVIVAIAYAGPWRRWIGSPWVTVGAVSSAVLALDVMHGSSLQLPAMLGLQPEYGGRYYGMGNAGYAIFATAVLLLAGLLGGRLIAVDERRLGAWTIGLLCGAAVLVLAAPMWGADFGGPPPLLIAGGIMVVLSLGRSLSWRRLALIVGVAVLLAVIAGVIDALRPASSRSYLGRFFAGLFDGSGGIVGEKLGANLRLLVATPVSPLIPLALIFCGYVVWLAGRPNQPGWSWARRLGDAVGLSEPLEVAADTRVGAEEVPFLRETAIGVLVMCAIAMCINDSGVGIPAIAALIAFPFAAVLATRDPLTTA</sequence>
<evidence type="ECO:0000313" key="2">
    <source>
        <dbReference type="EMBL" id="MFC6712326.1"/>
    </source>
</evidence>
<protein>
    <submittedName>
        <fullName evidence="4">Uncharacterized protein</fullName>
    </submittedName>
</protein>
<feature type="transmembrane region" description="Helical" evidence="1">
    <location>
        <begin position="457"/>
        <end position="478"/>
    </location>
</feature>
<keyword evidence="1" id="KW-1133">Transmembrane helix</keyword>
<feature type="transmembrane region" description="Helical" evidence="1">
    <location>
        <begin position="330"/>
        <end position="349"/>
    </location>
</feature>
<dbReference type="EMBL" id="JBHSWJ010000002">
    <property type="protein sequence ID" value="MFC6715888.1"/>
    <property type="molecule type" value="Genomic_DNA"/>
</dbReference>
<evidence type="ECO:0000313" key="6">
    <source>
        <dbReference type="Proteomes" id="UP001596356"/>
    </source>
</evidence>